<feature type="domain" description="Transposase IS204/IS1001/IS1096/IS1165 DDE" evidence="1">
    <location>
        <begin position="7"/>
        <end position="49"/>
    </location>
</feature>
<dbReference type="InterPro" id="IPR002560">
    <property type="entry name" value="Transposase_DDE"/>
</dbReference>
<accession>A0A4V2YUI5</accession>
<gene>
    <name evidence="2" type="ORF">E0F89_08435</name>
</gene>
<dbReference type="OrthoDB" id="2110692at2"/>
<evidence type="ECO:0000313" key="3">
    <source>
        <dbReference type="Proteomes" id="UP000295278"/>
    </source>
</evidence>
<evidence type="ECO:0000259" key="1">
    <source>
        <dbReference type="Pfam" id="PF01610"/>
    </source>
</evidence>
<keyword evidence="3" id="KW-1185">Reference proteome</keyword>
<name>A0A4V2YUI5_9FLAO</name>
<dbReference type="Proteomes" id="UP000295278">
    <property type="component" value="Unassembled WGS sequence"/>
</dbReference>
<dbReference type="Pfam" id="PF01610">
    <property type="entry name" value="DDE_Tnp_ISL3"/>
    <property type="match status" value="1"/>
</dbReference>
<evidence type="ECO:0000313" key="2">
    <source>
        <dbReference type="EMBL" id="TDD77627.1"/>
    </source>
</evidence>
<protein>
    <recommendedName>
        <fullName evidence="1">Transposase IS204/IS1001/IS1096/IS1165 DDE domain-containing protein</fullName>
    </recommendedName>
</protein>
<sequence length="50" mass="6003">MIFSSIKNYQTLLNYFDKRSTNTCTESLNTLIKTFRSQFRGDRNIDFFLI</sequence>
<reference evidence="2 3" key="1">
    <citation type="submission" date="2019-03" db="EMBL/GenBank/DDBJ databases">
        <title>Flavobacterium AT-3-2 sp. nov., isolated from arctic soil.</title>
        <authorList>
            <person name="Chaudhary D.K."/>
        </authorList>
    </citation>
    <scope>NUCLEOTIDE SEQUENCE [LARGE SCALE GENOMIC DNA]</scope>
    <source>
        <strain evidence="2 3">AT-3-2</strain>
    </source>
</reference>
<proteinExistence type="predicted"/>
<organism evidence="2 3">
    <name type="scientific">Flavobacterium caseinilyticum</name>
    <dbReference type="NCBI Taxonomy" id="2541732"/>
    <lineage>
        <taxon>Bacteria</taxon>
        <taxon>Pseudomonadati</taxon>
        <taxon>Bacteroidota</taxon>
        <taxon>Flavobacteriia</taxon>
        <taxon>Flavobacteriales</taxon>
        <taxon>Flavobacteriaceae</taxon>
        <taxon>Flavobacterium</taxon>
    </lineage>
</organism>
<dbReference type="EMBL" id="SMFM01000002">
    <property type="protein sequence ID" value="TDD77627.1"/>
    <property type="molecule type" value="Genomic_DNA"/>
</dbReference>
<comment type="caution">
    <text evidence="2">The sequence shown here is derived from an EMBL/GenBank/DDBJ whole genome shotgun (WGS) entry which is preliminary data.</text>
</comment>
<dbReference type="AlphaFoldDB" id="A0A4V2YUI5"/>